<evidence type="ECO:0000313" key="3">
    <source>
        <dbReference type="Proteomes" id="UP001642409"/>
    </source>
</evidence>
<accession>A0AA86QWC7</accession>
<keyword evidence="3" id="KW-1185">Reference proteome</keyword>
<comment type="caution">
    <text evidence="1">The sequence shown here is derived from an EMBL/GenBank/DDBJ whole genome shotgun (WGS) entry which is preliminary data.</text>
</comment>
<dbReference type="EMBL" id="CAXDID020000648">
    <property type="protein sequence ID" value="CAL6108228.1"/>
    <property type="molecule type" value="Genomic_DNA"/>
</dbReference>
<dbReference type="Proteomes" id="UP001642409">
    <property type="component" value="Unassembled WGS sequence"/>
</dbReference>
<reference evidence="2 3" key="2">
    <citation type="submission" date="2024-07" db="EMBL/GenBank/DDBJ databases">
        <authorList>
            <person name="Akdeniz Z."/>
        </authorList>
    </citation>
    <scope>NUCLEOTIDE SEQUENCE [LARGE SCALE GENOMIC DNA]</scope>
</reference>
<organism evidence="1">
    <name type="scientific">Hexamita inflata</name>
    <dbReference type="NCBI Taxonomy" id="28002"/>
    <lineage>
        <taxon>Eukaryota</taxon>
        <taxon>Metamonada</taxon>
        <taxon>Diplomonadida</taxon>
        <taxon>Hexamitidae</taxon>
        <taxon>Hexamitinae</taxon>
        <taxon>Hexamita</taxon>
    </lineage>
</organism>
<reference evidence="1" key="1">
    <citation type="submission" date="2023-06" db="EMBL/GenBank/DDBJ databases">
        <authorList>
            <person name="Kurt Z."/>
        </authorList>
    </citation>
    <scope>NUCLEOTIDE SEQUENCE</scope>
</reference>
<protein>
    <submittedName>
        <fullName evidence="2">Hypothetical_protein</fullName>
    </submittedName>
</protein>
<sequence length="107" mass="12260">MQSYVILKSFLRTTEDQIDCQYKGDESDTSRDCYTAFVPEVAGPEDNMQTLENVNQSLSKLNNYLAIKIAVQVHRYIFYQAFYNAIIPKYYLQQGNTQISGGNIEQG</sequence>
<proteinExistence type="predicted"/>
<dbReference type="AlphaFoldDB" id="A0AA86QWC7"/>
<evidence type="ECO:0000313" key="2">
    <source>
        <dbReference type="EMBL" id="CAL6108228.1"/>
    </source>
</evidence>
<evidence type="ECO:0000313" key="1">
    <source>
        <dbReference type="EMBL" id="CAI9965850.1"/>
    </source>
</evidence>
<gene>
    <name evidence="1" type="ORF">HINF_LOCUS53495</name>
    <name evidence="2" type="ORF">HINF_LOCUS74866</name>
</gene>
<name>A0AA86QWC7_9EUKA</name>
<dbReference type="EMBL" id="CATOUU010000996">
    <property type="protein sequence ID" value="CAI9965850.1"/>
    <property type="molecule type" value="Genomic_DNA"/>
</dbReference>